<comment type="cofactor">
    <cofactor evidence="1">
        <name>FAD</name>
        <dbReference type="ChEBI" id="CHEBI:57692"/>
    </cofactor>
</comment>
<evidence type="ECO:0000256" key="2">
    <source>
        <dbReference type="ARBA" id="ARBA00022630"/>
    </source>
</evidence>
<comment type="caution">
    <text evidence="6">The sequence shown here is derived from an EMBL/GenBank/DDBJ whole genome shotgun (WGS) entry which is preliminary data.</text>
</comment>
<dbReference type="InterPro" id="IPR022460">
    <property type="entry name" value="Flavoprotein_PP4765"/>
</dbReference>
<keyword evidence="2" id="KW-0285">Flavoprotein</keyword>
<dbReference type="PANTHER" id="PTHR42887:SF1">
    <property type="entry name" value="BLR3961 PROTEIN"/>
    <property type="match status" value="1"/>
</dbReference>
<feature type="domain" description="RsdA/BaiN/AoA(So)-like insert" evidence="5">
    <location>
        <begin position="192"/>
        <end position="343"/>
    </location>
</feature>
<proteinExistence type="predicted"/>
<dbReference type="NCBIfam" id="TIGR00275">
    <property type="entry name" value="aminoacetone oxidase family FAD-binding enzyme"/>
    <property type="match status" value="1"/>
</dbReference>
<organism evidence="6 7">
    <name type="scientific">Gellertiella hungarica</name>
    <dbReference type="NCBI Taxonomy" id="1572859"/>
    <lineage>
        <taxon>Bacteria</taxon>
        <taxon>Pseudomonadati</taxon>
        <taxon>Pseudomonadota</taxon>
        <taxon>Alphaproteobacteria</taxon>
        <taxon>Hyphomicrobiales</taxon>
        <taxon>Rhizobiaceae</taxon>
        <taxon>Gellertiella</taxon>
    </lineage>
</organism>
<protein>
    <recommendedName>
        <fullName evidence="8">NAD(FAD)-utilizing dehydrogenase</fullName>
    </recommendedName>
</protein>
<dbReference type="PRINTS" id="PR00419">
    <property type="entry name" value="ADXRDTASE"/>
</dbReference>
<dbReference type="PANTHER" id="PTHR42887">
    <property type="entry name" value="OS12G0638800 PROTEIN"/>
    <property type="match status" value="1"/>
</dbReference>
<dbReference type="AlphaFoldDB" id="A0A7W6NL54"/>
<sequence length="405" mass="42900">MAAAGVAIFGGGPAGLMAADRLSAAGHAVTVYEAMPTVGRKFLLAGKSGLNLTHAEGLESFLGRYGEARAVLEQAVRRLSPDRLRQWADNLGAETFVGSSGRVFPKVMKASPLLRAWLKTLQLQGVTIHTRHRWLGMAAEGGHRIATPDGERIVRPKAALLAFGGASWPKLGSDGGWIDSLRALDVEVTPFRPANCGFERAWSAYFRERFAGAPVKSVTATSEAGTVQGEFVISTSGVEGSLIYAHAAALRDAIDRSGHAVLALDLAPGRDRARLIGELHRQGGKASFSNRLRKAAGLDPVKIALLREISPDAPGLSAADLAHRIKALPLRLDRTRPIEEAISSAGGIPWSEIDERYMLRRIPGLFVAGEMIDWEAPTGGYLLTACLATGDAAASGIDTYLAAGA</sequence>
<dbReference type="Gene3D" id="2.40.30.10">
    <property type="entry name" value="Translation factors"/>
    <property type="match status" value="1"/>
</dbReference>
<name>A0A7W6NL54_9HYPH</name>
<dbReference type="NCBIfam" id="TIGR03862">
    <property type="entry name" value="flavo_PP4765"/>
    <property type="match status" value="1"/>
</dbReference>
<dbReference type="InterPro" id="IPR004792">
    <property type="entry name" value="BaiN-like"/>
</dbReference>
<dbReference type="Proteomes" id="UP000528286">
    <property type="component" value="Unassembled WGS sequence"/>
</dbReference>
<evidence type="ECO:0000259" key="5">
    <source>
        <dbReference type="Pfam" id="PF22780"/>
    </source>
</evidence>
<evidence type="ECO:0000313" key="6">
    <source>
        <dbReference type="EMBL" id="MBB4066185.1"/>
    </source>
</evidence>
<evidence type="ECO:0000313" key="7">
    <source>
        <dbReference type="Proteomes" id="UP000528286"/>
    </source>
</evidence>
<reference evidence="6 7" key="1">
    <citation type="submission" date="2020-08" db="EMBL/GenBank/DDBJ databases">
        <title>Genomic Encyclopedia of Type Strains, Phase IV (KMG-IV): sequencing the most valuable type-strain genomes for metagenomic binning, comparative biology and taxonomic classification.</title>
        <authorList>
            <person name="Goeker M."/>
        </authorList>
    </citation>
    <scope>NUCLEOTIDE SEQUENCE [LARGE SCALE GENOMIC DNA]</scope>
    <source>
        <strain evidence="6 7">DSM 29853</strain>
    </source>
</reference>
<dbReference type="SUPFAM" id="SSF51905">
    <property type="entry name" value="FAD/NAD(P)-binding domain"/>
    <property type="match status" value="1"/>
</dbReference>
<gene>
    <name evidence="6" type="ORF">GGR23_003400</name>
</gene>
<evidence type="ECO:0008006" key="8">
    <source>
        <dbReference type="Google" id="ProtNLM"/>
    </source>
</evidence>
<dbReference type="Gene3D" id="1.10.8.260">
    <property type="entry name" value="HI0933 insert domain-like"/>
    <property type="match status" value="1"/>
</dbReference>
<evidence type="ECO:0000256" key="1">
    <source>
        <dbReference type="ARBA" id="ARBA00001974"/>
    </source>
</evidence>
<dbReference type="InterPro" id="IPR055178">
    <property type="entry name" value="RsdA/BaiN/AoA(So)-like_dom"/>
</dbReference>
<dbReference type="EMBL" id="JACIEZ010000008">
    <property type="protein sequence ID" value="MBB4066185.1"/>
    <property type="molecule type" value="Genomic_DNA"/>
</dbReference>
<evidence type="ECO:0000259" key="4">
    <source>
        <dbReference type="Pfam" id="PF03486"/>
    </source>
</evidence>
<feature type="domain" description="RsdA/BaiN/AoA(So)-like Rossmann fold-like" evidence="4">
    <location>
        <begin position="6"/>
        <end position="395"/>
    </location>
</feature>
<dbReference type="InterPro" id="IPR023166">
    <property type="entry name" value="BaiN-like_dom_sf"/>
</dbReference>
<evidence type="ECO:0000256" key="3">
    <source>
        <dbReference type="ARBA" id="ARBA00022827"/>
    </source>
</evidence>
<dbReference type="InterPro" id="IPR057661">
    <property type="entry name" value="RsdA/BaiN/AoA(So)_Rossmann"/>
</dbReference>
<dbReference type="Pfam" id="PF22780">
    <property type="entry name" value="HI0933_like_1st"/>
    <property type="match status" value="1"/>
</dbReference>
<dbReference type="Gene3D" id="3.50.50.60">
    <property type="entry name" value="FAD/NAD(P)-binding domain"/>
    <property type="match status" value="1"/>
</dbReference>
<dbReference type="InterPro" id="IPR036188">
    <property type="entry name" value="FAD/NAD-bd_sf"/>
</dbReference>
<keyword evidence="7" id="KW-1185">Reference proteome</keyword>
<dbReference type="Pfam" id="PF03486">
    <property type="entry name" value="HI0933_like"/>
    <property type="match status" value="1"/>
</dbReference>
<dbReference type="RefSeq" id="WP_183367476.1">
    <property type="nucleotide sequence ID" value="NZ_JACIEZ010000008.1"/>
</dbReference>
<accession>A0A7W6NL54</accession>
<dbReference type="SUPFAM" id="SSF160996">
    <property type="entry name" value="HI0933 insert domain-like"/>
    <property type="match status" value="1"/>
</dbReference>
<keyword evidence="3" id="KW-0274">FAD</keyword>